<dbReference type="EMBL" id="MT143993">
    <property type="protein sequence ID" value="QJA45603.1"/>
    <property type="molecule type" value="Genomic_DNA"/>
</dbReference>
<dbReference type="AlphaFoldDB" id="A0A6H1ZCG7"/>
<name>A0A6H1ZCG7_9ZZZZ</name>
<gene>
    <name evidence="1" type="ORF">TM448A00260_0032</name>
</gene>
<dbReference type="InterPro" id="IPR038765">
    <property type="entry name" value="Papain-like_cys_pep_sf"/>
</dbReference>
<evidence type="ECO:0008006" key="2">
    <source>
        <dbReference type="Google" id="ProtNLM"/>
    </source>
</evidence>
<protein>
    <recommendedName>
        <fullName evidence="2">Peptidase</fullName>
    </recommendedName>
</protein>
<dbReference type="Gene3D" id="3.90.70.10">
    <property type="entry name" value="Cysteine proteinases"/>
    <property type="match status" value="1"/>
</dbReference>
<sequence>MASKIDLPNKNTGVILEAPRGRDWRLGGVTGAENKVIVEDGDWTKYLPAFETQNKHGFDTMGCVSFSLCNVLETYAKATGLGNFNFSDRALACASKTTKQGNSFWSVWMTARKYGLVSEESWPWSTDVDSWEEYYKPIPKEIEDEAIKFADRYNISLEWVNTDTESLDEAIRYSPLWVCNKYHAFTLSKSTSVGYETLDQYPFSDGLGRGFWPKTNKLEAAAVITLTEKTIMPEETSHISLMEEALVFEAEGAGRFGLHVRGKIYIDSLDKLLAQWIMRNSKEGKFINGNTVNLTTSDFNSFPHFTLKNERLDN</sequence>
<organism evidence="1">
    <name type="scientific">viral metagenome</name>
    <dbReference type="NCBI Taxonomy" id="1070528"/>
    <lineage>
        <taxon>unclassified sequences</taxon>
        <taxon>metagenomes</taxon>
        <taxon>organismal metagenomes</taxon>
    </lineage>
</organism>
<reference evidence="1" key="1">
    <citation type="submission" date="2020-03" db="EMBL/GenBank/DDBJ databases">
        <title>The deep terrestrial virosphere.</title>
        <authorList>
            <person name="Holmfeldt K."/>
            <person name="Nilsson E."/>
            <person name="Simone D."/>
            <person name="Lopez-Fernandez M."/>
            <person name="Wu X."/>
            <person name="de Brujin I."/>
            <person name="Lundin D."/>
            <person name="Andersson A."/>
            <person name="Bertilsson S."/>
            <person name="Dopson M."/>
        </authorList>
    </citation>
    <scope>NUCLEOTIDE SEQUENCE</scope>
    <source>
        <strain evidence="1">TM448A00260</strain>
    </source>
</reference>
<evidence type="ECO:0000313" key="1">
    <source>
        <dbReference type="EMBL" id="QJA45603.1"/>
    </source>
</evidence>
<accession>A0A6H1ZCG7</accession>
<dbReference type="SUPFAM" id="SSF54001">
    <property type="entry name" value="Cysteine proteinases"/>
    <property type="match status" value="1"/>
</dbReference>
<proteinExistence type="predicted"/>